<dbReference type="EMBL" id="JQAR01000001">
    <property type="protein sequence ID" value="KRN34382.1"/>
    <property type="molecule type" value="Genomic_DNA"/>
</dbReference>
<dbReference type="GO" id="GO:0106312">
    <property type="term" value="F:methylenetetrahydrofolate reductase (NADH) activity"/>
    <property type="evidence" value="ECO:0007669"/>
    <property type="project" value="UniProtKB-EC"/>
</dbReference>
<evidence type="ECO:0000256" key="1">
    <source>
        <dbReference type="ARBA" id="ARBA00001974"/>
    </source>
</evidence>
<dbReference type="InterPro" id="IPR003171">
    <property type="entry name" value="Mehydrof_redctse-like"/>
</dbReference>
<name>A0A0R2G277_9LACO</name>
<evidence type="ECO:0000256" key="8">
    <source>
        <dbReference type="RuleBase" id="RU003862"/>
    </source>
</evidence>
<gene>
    <name evidence="9" type="ORF">IV36_GL000185</name>
</gene>
<keyword evidence="4 8" id="KW-0285">Flavoprotein</keyword>
<reference evidence="9 10" key="1">
    <citation type="journal article" date="2015" name="Genome Announc.">
        <title>Expanding the biotechnology potential of lactobacilli through comparative genomics of 213 strains and associated genera.</title>
        <authorList>
            <person name="Sun Z."/>
            <person name="Harris H.M."/>
            <person name="McCann A."/>
            <person name="Guo C."/>
            <person name="Argimon S."/>
            <person name="Zhang W."/>
            <person name="Yang X."/>
            <person name="Jeffery I.B."/>
            <person name="Cooney J.C."/>
            <person name="Kagawa T.F."/>
            <person name="Liu W."/>
            <person name="Song Y."/>
            <person name="Salvetti E."/>
            <person name="Wrobel A."/>
            <person name="Rasinkangas P."/>
            <person name="Parkhill J."/>
            <person name="Rea M.C."/>
            <person name="O'Sullivan O."/>
            <person name="Ritari J."/>
            <person name="Douillard F.P."/>
            <person name="Paul Ross R."/>
            <person name="Yang R."/>
            <person name="Briner A.E."/>
            <person name="Felis G.E."/>
            <person name="de Vos W.M."/>
            <person name="Barrangou R."/>
            <person name="Klaenhammer T.R."/>
            <person name="Caufield P.W."/>
            <person name="Cui Y."/>
            <person name="Zhang H."/>
            <person name="O'Toole P.W."/>
        </authorList>
    </citation>
    <scope>NUCLEOTIDE SEQUENCE [LARGE SCALE GENOMIC DNA]</scope>
    <source>
        <strain evidence="9 10">ATCC 27304</strain>
    </source>
</reference>
<dbReference type="AlphaFoldDB" id="A0A0R2G277"/>
<keyword evidence="6 8" id="KW-0560">Oxidoreductase</keyword>
<dbReference type="Proteomes" id="UP000051727">
    <property type="component" value="Unassembled WGS sequence"/>
</dbReference>
<dbReference type="GO" id="GO:0009086">
    <property type="term" value="P:methionine biosynthetic process"/>
    <property type="evidence" value="ECO:0007669"/>
    <property type="project" value="TreeGrafter"/>
</dbReference>
<dbReference type="OrthoDB" id="9812555at2"/>
<dbReference type="SUPFAM" id="SSF51730">
    <property type="entry name" value="FAD-linked oxidoreductase"/>
    <property type="match status" value="1"/>
</dbReference>
<comment type="caution">
    <text evidence="9">The sequence shown here is derived from an EMBL/GenBank/DDBJ whole genome shotgun (WGS) entry which is preliminary data.</text>
</comment>
<accession>A0A0R2G277</accession>
<organism evidence="9 10">
    <name type="scientific">Liquorilactobacillus mali</name>
    <dbReference type="NCBI Taxonomy" id="1618"/>
    <lineage>
        <taxon>Bacteria</taxon>
        <taxon>Bacillati</taxon>
        <taxon>Bacillota</taxon>
        <taxon>Bacilli</taxon>
        <taxon>Lactobacillales</taxon>
        <taxon>Lactobacillaceae</taxon>
        <taxon>Liquorilactobacillus</taxon>
    </lineage>
</organism>
<dbReference type="GO" id="GO:0071949">
    <property type="term" value="F:FAD binding"/>
    <property type="evidence" value="ECO:0007669"/>
    <property type="project" value="TreeGrafter"/>
</dbReference>
<dbReference type="STRING" id="1618.IV36_GL000185"/>
<comment type="catalytic activity">
    <reaction evidence="7">
        <text>(6S)-5-methyl-5,6,7,8-tetrahydrofolate + NAD(+) = (6R)-5,10-methylene-5,6,7,8-tetrahydrofolate + NADH + H(+)</text>
        <dbReference type="Rhea" id="RHEA:19821"/>
        <dbReference type="ChEBI" id="CHEBI:15378"/>
        <dbReference type="ChEBI" id="CHEBI:15636"/>
        <dbReference type="ChEBI" id="CHEBI:18608"/>
        <dbReference type="ChEBI" id="CHEBI:57540"/>
        <dbReference type="ChEBI" id="CHEBI:57945"/>
        <dbReference type="EC" id="1.5.1.54"/>
    </reaction>
    <physiologicalReaction direction="right-to-left" evidence="7">
        <dbReference type="Rhea" id="RHEA:19823"/>
    </physiologicalReaction>
</comment>
<comment type="cofactor">
    <cofactor evidence="1 8">
        <name>FAD</name>
        <dbReference type="ChEBI" id="CHEBI:57692"/>
    </cofactor>
</comment>
<proteinExistence type="inferred from homology"/>
<evidence type="ECO:0000256" key="6">
    <source>
        <dbReference type="ARBA" id="ARBA00023002"/>
    </source>
</evidence>
<evidence type="ECO:0000256" key="4">
    <source>
        <dbReference type="ARBA" id="ARBA00022630"/>
    </source>
</evidence>
<sequence>MSTFNYSLELLQNNSNSKKQALKKLAPEFISIAYTNHTLSFFETTFSTALTLKKVTNIKTAVHLPASSFTQEELDKLVVALQKSTIDSALILSGEKKLNKNSAYTSALELAKFLSRRIPNLDILCSCHPETITSEINLQNELSLMKTKEAAGCKIFISQIFFDNTMFIHFVNHCRHAGIKAQIRAGIMPIVNKNQLTFVKKILKLQLPDSFEQVSNDIELKKIGIQFALNQINMLKKQGITDFHFFTMDNLDTVKLLIDGVL</sequence>
<evidence type="ECO:0000313" key="10">
    <source>
        <dbReference type="Proteomes" id="UP000051727"/>
    </source>
</evidence>
<dbReference type="UniPathway" id="UPA00193"/>
<dbReference type="RefSeq" id="WP_056990291.1">
    <property type="nucleotide sequence ID" value="NZ_JATAAJ010000001.1"/>
</dbReference>
<dbReference type="Gene3D" id="3.20.20.220">
    <property type="match status" value="1"/>
</dbReference>
<comment type="pathway">
    <text evidence="2 8">One-carbon metabolism; tetrahydrofolate interconversion.</text>
</comment>
<evidence type="ECO:0000313" key="9">
    <source>
        <dbReference type="EMBL" id="KRN34382.1"/>
    </source>
</evidence>
<dbReference type="PANTHER" id="PTHR45754:SF3">
    <property type="entry name" value="METHYLENETETRAHYDROFOLATE REDUCTASE (NADPH)"/>
    <property type="match status" value="1"/>
</dbReference>
<dbReference type="GO" id="GO:0035999">
    <property type="term" value="P:tetrahydrofolate interconversion"/>
    <property type="evidence" value="ECO:0007669"/>
    <property type="project" value="UniProtKB-UniPathway"/>
</dbReference>
<evidence type="ECO:0000256" key="2">
    <source>
        <dbReference type="ARBA" id="ARBA00004777"/>
    </source>
</evidence>
<protein>
    <recommendedName>
        <fullName evidence="8">Methylenetetrahydrofolate reductase</fullName>
    </recommendedName>
</protein>
<evidence type="ECO:0000256" key="7">
    <source>
        <dbReference type="ARBA" id="ARBA00048628"/>
    </source>
</evidence>
<dbReference type="Pfam" id="PF02219">
    <property type="entry name" value="MTHFR"/>
    <property type="match status" value="1"/>
</dbReference>
<dbReference type="PATRIC" id="fig|1618.3.peg.184"/>
<dbReference type="GO" id="GO:0005829">
    <property type="term" value="C:cytosol"/>
    <property type="evidence" value="ECO:0007669"/>
    <property type="project" value="TreeGrafter"/>
</dbReference>
<keyword evidence="5 8" id="KW-0274">FAD</keyword>
<evidence type="ECO:0000256" key="5">
    <source>
        <dbReference type="ARBA" id="ARBA00022827"/>
    </source>
</evidence>
<comment type="similarity">
    <text evidence="3 8">Belongs to the methylenetetrahydrofolate reductase family.</text>
</comment>
<dbReference type="PANTHER" id="PTHR45754">
    <property type="entry name" value="METHYLENETETRAHYDROFOLATE REDUCTASE"/>
    <property type="match status" value="1"/>
</dbReference>
<dbReference type="InterPro" id="IPR029041">
    <property type="entry name" value="FAD-linked_oxidoreductase-like"/>
</dbReference>
<evidence type="ECO:0000256" key="3">
    <source>
        <dbReference type="ARBA" id="ARBA00006743"/>
    </source>
</evidence>